<proteinExistence type="predicted"/>
<keyword evidence="3" id="KW-1185">Reference proteome</keyword>
<protein>
    <submittedName>
        <fullName evidence="2">Uncharacterized protein</fullName>
    </submittedName>
</protein>
<organism evidence="2 3">
    <name type="scientific">Neisseria mucosa</name>
    <dbReference type="NCBI Taxonomy" id="488"/>
    <lineage>
        <taxon>Bacteria</taxon>
        <taxon>Pseudomonadati</taxon>
        <taxon>Pseudomonadota</taxon>
        <taxon>Betaproteobacteria</taxon>
        <taxon>Neisseriales</taxon>
        <taxon>Neisseriaceae</taxon>
        <taxon>Neisseria</taxon>
    </lineage>
</organism>
<evidence type="ECO:0000313" key="3">
    <source>
        <dbReference type="Proteomes" id="UP000191272"/>
    </source>
</evidence>
<gene>
    <name evidence="2" type="ORF">A6J88_03865</name>
</gene>
<dbReference type="Proteomes" id="UP000191272">
    <property type="component" value="Chromosome"/>
</dbReference>
<sequence length="63" mass="7225">MRPLQKALLPTAETQTQVFGYFRYKYPLILPKYPLNPPRTLDNQSSGSSFGQQQTHLASWLSI</sequence>
<feature type="compositionally biased region" description="Low complexity" evidence="1">
    <location>
        <begin position="44"/>
        <end position="54"/>
    </location>
</feature>
<evidence type="ECO:0000256" key="1">
    <source>
        <dbReference type="SAM" id="MobiDB-lite"/>
    </source>
</evidence>
<dbReference type="EMBL" id="CP020452">
    <property type="protein sequence ID" value="AVI44845.1"/>
    <property type="molecule type" value="Genomic_DNA"/>
</dbReference>
<name>A0ABM6T4A1_NEIMU</name>
<reference evidence="3" key="1">
    <citation type="submission" date="2017-03" db="EMBL/GenBank/DDBJ databases">
        <title>FDA dAtabase for Regulatory Grade micrObial Sequences (FDA-ARGOS): Supporting development and validation of Infectious Disease Dx tests.</title>
        <authorList>
            <person name="Campos J."/>
            <person name="Goldberg B."/>
            <person name="Tallon L."/>
            <person name="Sadzewicz L."/>
            <person name="Sengamalay N."/>
            <person name="Ott S."/>
            <person name="Godinez A."/>
            <person name="Nagaraj S."/>
            <person name="Vyas G."/>
            <person name="Aluvathingal J."/>
            <person name="Nadendla S."/>
            <person name="Geyer C."/>
            <person name="Nandy P."/>
            <person name="Hobson J."/>
            <person name="Sichtig H."/>
        </authorList>
    </citation>
    <scope>NUCLEOTIDE SEQUENCE [LARGE SCALE GENOMIC DNA]</scope>
    <source>
        <strain evidence="3">FDAARGOS_260</strain>
    </source>
</reference>
<accession>A0ABM6T4A1</accession>
<feature type="region of interest" description="Disordered" evidence="1">
    <location>
        <begin position="39"/>
        <end position="63"/>
    </location>
</feature>
<evidence type="ECO:0000313" key="2">
    <source>
        <dbReference type="EMBL" id="AVI44845.1"/>
    </source>
</evidence>